<evidence type="ECO:0000256" key="6">
    <source>
        <dbReference type="ARBA" id="ARBA00023006"/>
    </source>
</evidence>
<dbReference type="PANTHER" id="PTHR40012">
    <property type="entry name" value="AUTOPHAGY-RELATED PROTEIN 29"/>
    <property type="match status" value="1"/>
</dbReference>
<comment type="subcellular location">
    <subcellularLocation>
        <location evidence="1">Preautophagosomal structure</location>
    </subcellularLocation>
</comment>
<comment type="function">
    <text evidence="7">Plays a role in autophagy. Functions at the preautophagosomal structure (PAS) in order to form normal autophagosomes under starvation conditions. Also plays a role in mitophagy and regulation of filamentous growth.</text>
</comment>
<evidence type="ECO:0000256" key="3">
    <source>
        <dbReference type="ARBA" id="ARBA00013784"/>
    </source>
</evidence>
<evidence type="ECO:0000256" key="2">
    <source>
        <dbReference type="ARBA" id="ARBA00010082"/>
    </source>
</evidence>
<feature type="compositionally biased region" description="Gly residues" evidence="8">
    <location>
        <begin position="118"/>
        <end position="132"/>
    </location>
</feature>
<gene>
    <name evidence="10" type="ORF">K490DRAFT_71990</name>
</gene>
<feature type="compositionally biased region" description="Polar residues" evidence="8">
    <location>
        <begin position="401"/>
        <end position="414"/>
    </location>
</feature>
<dbReference type="Pfam" id="PF18388">
    <property type="entry name" value="ATG29_N"/>
    <property type="match status" value="1"/>
</dbReference>
<feature type="compositionally biased region" description="Low complexity" evidence="8">
    <location>
        <begin position="294"/>
        <end position="310"/>
    </location>
</feature>
<keyword evidence="6" id="KW-0072">Autophagy</keyword>
<feature type="compositionally biased region" description="Polar residues" evidence="8">
    <location>
        <begin position="365"/>
        <end position="386"/>
    </location>
</feature>
<evidence type="ECO:0000256" key="8">
    <source>
        <dbReference type="SAM" id="MobiDB-lite"/>
    </source>
</evidence>
<evidence type="ECO:0000256" key="1">
    <source>
        <dbReference type="ARBA" id="ARBA00004329"/>
    </source>
</evidence>
<dbReference type="InterPro" id="IPR040666">
    <property type="entry name" value="Atg29_N"/>
</dbReference>
<evidence type="ECO:0000313" key="10">
    <source>
        <dbReference type="EMBL" id="KAF2090407.1"/>
    </source>
</evidence>
<dbReference type="OrthoDB" id="21072at2759"/>
<dbReference type="GO" id="GO:0000045">
    <property type="term" value="P:autophagosome assembly"/>
    <property type="evidence" value="ECO:0007669"/>
    <property type="project" value="InterPro"/>
</dbReference>
<evidence type="ECO:0000256" key="7">
    <source>
        <dbReference type="ARBA" id="ARBA00060351"/>
    </source>
</evidence>
<feature type="compositionally biased region" description="Low complexity" evidence="8">
    <location>
        <begin position="160"/>
        <end position="177"/>
    </location>
</feature>
<evidence type="ECO:0000259" key="9">
    <source>
        <dbReference type="Pfam" id="PF18388"/>
    </source>
</evidence>
<accession>A0A9P4I1B7</accession>
<feature type="compositionally biased region" description="Basic residues" evidence="8">
    <location>
        <begin position="253"/>
        <end position="266"/>
    </location>
</feature>
<reference evidence="10" key="1">
    <citation type="journal article" date="2020" name="Stud. Mycol.">
        <title>101 Dothideomycetes genomes: a test case for predicting lifestyles and emergence of pathogens.</title>
        <authorList>
            <person name="Haridas S."/>
            <person name="Albert R."/>
            <person name="Binder M."/>
            <person name="Bloem J."/>
            <person name="Labutti K."/>
            <person name="Salamov A."/>
            <person name="Andreopoulos B."/>
            <person name="Baker S."/>
            <person name="Barry K."/>
            <person name="Bills G."/>
            <person name="Bluhm B."/>
            <person name="Cannon C."/>
            <person name="Castanera R."/>
            <person name="Culley D."/>
            <person name="Daum C."/>
            <person name="Ezra D."/>
            <person name="Gonzalez J."/>
            <person name="Henrissat B."/>
            <person name="Kuo A."/>
            <person name="Liang C."/>
            <person name="Lipzen A."/>
            <person name="Lutzoni F."/>
            <person name="Magnuson J."/>
            <person name="Mondo S."/>
            <person name="Nolan M."/>
            <person name="Ohm R."/>
            <person name="Pangilinan J."/>
            <person name="Park H.-J."/>
            <person name="Ramirez L."/>
            <person name="Alfaro M."/>
            <person name="Sun H."/>
            <person name="Tritt A."/>
            <person name="Yoshinaga Y."/>
            <person name="Zwiers L.-H."/>
            <person name="Turgeon B."/>
            <person name="Goodwin S."/>
            <person name="Spatafora J."/>
            <person name="Crous P."/>
            <person name="Grigoriev I."/>
        </authorList>
    </citation>
    <scope>NUCLEOTIDE SEQUENCE</scope>
    <source>
        <strain evidence="10">CBS 121410</strain>
    </source>
</reference>
<feature type="region of interest" description="Disordered" evidence="8">
    <location>
        <begin position="105"/>
        <end position="414"/>
    </location>
</feature>
<dbReference type="GO" id="GO:0000407">
    <property type="term" value="C:phagophore assembly site"/>
    <property type="evidence" value="ECO:0007669"/>
    <property type="project" value="UniProtKB-SubCell"/>
</dbReference>
<feature type="domain" description="Atg29 N-terminal" evidence="9">
    <location>
        <begin position="24"/>
        <end position="77"/>
    </location>
</feature>
<name>A0A9P4I1B7_9PEZI</name>
<feature type="compositionally biased region" description="Polar residues" evidence="8">
    <location>
        <begin position="211"/>
        <end position="221"/>
    </location>
</feature>
<sequence>MTPPPSQPSHGRTASTASAAATHYTVLVRVPFARGDFVDPPQNEWDGTRDQALWKIISRSSRTSELDWHELAERFNVSPAFILQQAAWLYERHLEHVRAQMRKVGSVRDAGTPVPSGSGSGSGNRIGSGGGTSRAASALSTRSRDSPIPSKDGGSAVPQSRGTLSRTPSTTTVTQSRLMNLPTSPRQPSNPTLRSSFRSSFPNAAQRKDSPSTNPTAARQASPSHSPRTDHSSSSAGSSSDENEGANPLRRSQLFKRPPRFTKNTKHAPMPRLSDSDGGGEAESSDDEGFLPFAQRQPTQPQATQDPSATLRSASGSDRAPPGNARPLSATQTAAGGPGALSPRHRAELARLGSPRARGREGSEGTPSMGSSFSDLDDASVTQSALEEQLLSHMQHGGMSKMSSISQALRSKYL</sequence>
<comment type="caution">
    <text evidence="10">The sequence shown here is derived from an EMBL/GenBank/DDBJ whole genome shotgun (WGS) entry which is preliminary data.</text>
</comment>
<evidence type="ECO:0000256" key="5">
    <source>
        <dbReference type="ARBA" id="ARBA00022927"/>
    </source>
</evidence>
<dbReference type="EMBL" id="ML978713">
    <property type="protein sequence ID" value="KAF2090407.1"/>
    <property type="molecule type" value="Genomic_DNA"/>
</dbReference>
<dbReference type="InterPro" id="IPR039113">
    <property type="entry name" value="ATG29"/>
</dbReference>
<dbReference type="Gene3D" id="1.10.10.2570">
    <property type="match status" value="1"/>
</dbReference>
<evidence type="ECO:0000313" key="11">
    <source>
        <dbReference type="Proteomes" id="UP000799776"/>
    </source>
</evidence>
<protein>
    <recommendedName>
        <fullName evidence="3">Autophagy-related protein 29</fullName>
    </recommendedName>
</protein>
<feature type="compositionally biased region" description="Acidic residues" evidence="8">
    <location>
        <begin position="278"/>
        <end position="289"/>
    </location>
</feature>
<dbReference type="Proteomes" id="UP000799776">
    <property type="component" value="Unassembled WGS sequence"/>
</dbReference>
<comment type="similarity">
    <text evidence="2">Belongs to the ATG29 family.</text>
</comment>
<keyword evidence="11" id="KW-1185">Reference proteome</keyword>
<feature type="compositionally biased region" description="Polar residues" evidence="8">
    <location>
        <begin position="181"/>
        <end position="203"/>
    </location>
</feature>
<dbReference type="FunFam" id="1.10.10.2570:FF:000001">
    <property type="entry name" value="Autophagy-related protein 29"/>
    <property type="match status" value="1"/>
</dbReference>
<keyword evidence="4" id="KW-0813">Transport</keyword>
<dbReference type="InterPro" id="IPR039362">
    <property type="entry name" value="ATG29_sf"/>
</dbReference>
<dbReference type="GO" id="GO:0015031">
    <property type="term" value="P:protein transport"/>
    <property type="evidence" value="ECO:0007669"/>
    <property type="project" value="UniProtKB-KW"/>
</dbReference>
<dbReference type="AlphaFoldDB" id="A0A9P4I1B7"/>
<evidence type="ECO:0000256" key="4">
    <source>
        <dbReference type="ARBA" id="ARBA00022448"/>
    </source>
</evidence>
<proteinExistence type="inferred from homology"/>
<organism evidence="10 11">
    <name type="scientific">Saccharata proteae CBS 121410</name>
    <dbReference type="NCBI Taxonomy" id="1314787"/>
    <lineage>
        <taxon>Eukaryota</taxon>
        <taxon>Fungi</taxon>
        <taxon>Dikarya</taxon>
        <taxon>Ascomycota</taxon>
        <taxon>Pezizomycotina</taxon>
        <taxon>Dothideomycetes</taxon>
        <taxon>Dothideomycetes incertae sedis</taxon>
        <taxon>Botryosphaeriales</taxon>
        <taxon>Saccharataceae</taxon>
        <taxon>Saccharata</taxon>
    </lineage>
</organism>
<dbReference type="PANTHER" id="PTHR40012:SF1">
    <property type="entry name" value="AUTOPHAGY-RELATED PROTEIN 29"/>
    <property type="match status" value="1"/>
</dbReference>
<feature type="compositionally biased region" description="Low complexity" evidence="8">
    <location>
        <begin position="222"/>
        <end position="240"/>
    </location>
</feature>
<keyword evidence="5" id="KW-0653">Protein transport</keyword>